<name>A0AAD9P4G4_RIDPI</name>
<dbReference type="EMBL" id="JAODUO010000147">
    <property type="protein sequence ID" value="KAK2187996.1"/>
    <property type="molecule type" value="Genomic_DNA"/>
</dbReference>
<keyword evidence="2" id="KW-1185">Reference proteome</keyword>
<comment type="caution">
    <text evidence="1">The sequence shown here is derived from an EMBL/GenBank/DDBJ whole genome shotgun (WGS) entry which is preliminary data.</text>
</comment>
<evidence type="ECO:0000313" key="2">
    <source>
        <dbReference type="Proteomes" id="UP001209878"/>
    </source>
</evidence>
<proteinExistence type="predicted"/>
<gene>
    <name evidence="1" type="ORF">NP493_147g01056</name>
</gene>
<evidence type="ECO:0000313" key="1">
    <source>
        <dbReference type="EMBL" id="KAK2187996.1"/>
    </source>
</evidence>
<dbReference type="Proteomes" id="UP001209878">
    <property type="component" value="Unassembled WGS sequence"/>
</dbReference>
<sequence>MGVKTTAECESVGGSCGTFDSCDLTTGVLTGSCDDEETYDGCCISKVIVCDAKNAASCGDGNGAMENIANEADCMAVGGTCIHKDNCELSSNVFQPGCGETHYGCCISKQVVCDSKNGNFTTDEECAAKPGFRVTGLHLDGKGCCAPFEPGQGNGTGQCSGAGVPRLPYVMDILFALLCAYRVVF</sequence>
<dbReference type="AlphaFoldDB" id="A0AAD9P4G4"/>
<organism evidence="1 2">
    <name type="scientific">Ridgeia piscesae</name>
    <name type="common">Tubeworm</name>
    <dbReference type="NCBI Taxonomy" id="27915"/>
    <lineage>
        <taxon>Eukaryota</taxon>
        <taxon>Metazoa</taxon>
        <taxon>Spiralia</taxon>
        <taxon>Lophotrochozoa</taxon>
        <taxon>Annelida</taxon>
        <taxon>Polychaeta</taxon>
        <taxon>Sedentaria</taxon>
        <taxon>Canalipalpata</taxon>
        <taxon>Sabellida</taxon>
        <taxon>Siboglinidae</taxon>
        <taxon>Ridgeia</taxon>
    </lineage>
</organism>
<reference evidence="1" key="1">
    <citation type="journal article" date="2023" name="Mol. Biol. Evol.">
        <title>Third-Generation Sequencing Reveals the Adaptive Role of the Epigenome in Three Deep-Sea Polychaetes.</title>
        <authorList>
            <person name="Perez M."/>
            <person name="Aroh O."/>
            <person name="Sun Y."/>
            <person name="Lan Y."/>
            <person name="Juniper S.K."/>
            <person name="Young C.R."/>
            <person name="Angers B."/>
            <person name="Qian P.Y."/>
        </authorList>
    </citation>
    <scope>NUCLEOTIDE SEQUENCE</scope>
    <source>
        <strain evidence="1">R07B-5</strain>
    </source>
</reference>
<protein>
    <submittedName>
        <fullName evidence="1">Uncharacterized protein</fullName>
    </submittedName>
</protein>
<accession>A0AAD9P4G4</accession>